<keyword evidence="2" id="KW-0479">Metal-binding</keyword>
<evidence type="ECO:0000256" key="3">
    <source>
        <dbReference type="ARBA" id="ARBA00022801"/>
    </source>
</evidence>
<dbReference type="GO" id="GO:0006508">
    <property type="term" value="P:proteolysis"/>
    <property type="evidence" value="ECO:0007669"/>
    <property type="project" value="UniProtKB-KW"/>
</dbReference>
<evidence type="ECO:0000256" key="2">
    <source>
        <dbReference type="ARBA" id="ARBA00022723"/>
    </source>
</evidence>
<dbReference type="Gene3D" id="3.30.70.360">
    <property type="match status" value="1"/>
</dbReference>
<keyword evidence="3 5" id="KW-0378">Hydrolase</keyword>
<keyword evidence="1" id="KW-0645">Protease</keyword>
<dbReference type="RefSeq" id="WP_133362927.1">
    <property type="nucleotide sequence ID" value="NZ_CP037940.1"/>
</dbReference>
<dbReference type="PANTHER" id="PTHR43270:SF8">
    <property type="entry name" value="DI- AND TRIPEPTIDASE DUG2-RELATED"/>
    <property type="match status" value="1"/>
</dbReference>
<dbReference type="GO" id="GO:0046872">
    <property type="term" value="F:metal ion binding"/>
    <property type="evidence" value="ECO:0007669"/>
    <property type="project" value="UniProtKB-KW"/>
</dbReference>
<dbReference type="PANTHER" id="PTHR43270">
    <property type="entry name" value="BETA-ALA-HIS DIPEPTIDASE"/>
    <property type="match status" value="1"/>
</dbReference>
<dbReference type="AlphaFoldDB" id="A0A4P6YSY0"/>
<evidence type="ECO:0000259" key="4">
    <source>
        <dbReference type="Pfam" id="PF07687"/>
    </source>
</evidence>
<dbReference type="GO" id="GO:0008233">
    <property type="term" value="F:peptidase activity"/>
    <property type="evidence" value="ECO:0007669"/>
    <property type="project" value="UniProtKB-KW"/>
</dbReference>
<dbReference type="GO" id="GO:0009014">
    <property type="term" value="F:succinyl-diaminopimelate desuccinylase activity"/>
    <property type="evidence" value="ECO:0007669"/>
    <property type="project" value="TreeGrafter"/>
</dbReference>
<dbReference type="EMBL" id="CP037940">
    <property type="protein sequence ID" value="QBO35848.1"/>
    <property type="molecule type" value="Genomic_DNA"/>
</dbReference>
<protein>
    <submittedName>
        <fullName evidence="5">M20/M25/M40 family metallo-hydrolase</fullName>
    </submittedName>
</protein>
<dbReference type="GO" id="GO:0009089">
    <property type="term" value="P:lysine biosynthetic process via diaminopimelate"/>
    <property type="evidence" value="ECO:0007669"/>
    <property type="project" value="TreeGrafter"/>
</dbReference>
<keyword evidence="6" id="KW-1185">Reference proteome</keyword>
<dbReference type="Pfam" id="PF07687">
    <property type="entry name" value="M20_dimer"/>
    <property type="match status" value="1"/>
</dbReference>
<dbReference type="InterPro" id="IPR011650">
    <property type="entry name" value="Peptidase_M20_dimer"/>
</dbReference>
<dbReference type="Proteomes" id="UP000292886">
    <property type="component" value="Chromosome"/>
</dbReference>
<gene>
    <name evidence="5" type="ORF">EQG49_04890</name>
</gene>
<organism evidence="5 6">
    <name type="scientific">Periweissella cryptocerci</name>
    <dbReference type="NCBI Taxonomy" id="2506420"/>
    <lineage>
        <taxon>Bacteria</taxon>
        <taxon>Bacillati</taxon>
        <taxon>Bacillota</taxon>
        <taxon>Bacilli</taxon>
        <taxon>Lactobacillales</taxon>
        <taxon>Lactobacillaceae</taxon>
        <taxon>Periweissella</taxon>
    </lineage>
</organism>
<name>A0A4P6YSY0_9LACO</name>
<dbReference type="OrthoDB" id="9761532at2"/>
<dbReference type="KEGG" id="wei:EQG49_04890"/>
<sequence length="458" mass="50630">MVTAEKQISATHQEIIDNYLGLLAEYVKIPSVSAHTEDAYLIEAAEFTARRFREIGGTVEILTDNPRPLVFAEFKAATTVVNPKTILFYNHYDVQAAEPLNLWKHDPFTLVQENDKLIGRGVDDDKGNLIARLTALRLYLSDHGNLPVNIKFLVEGEEEVASEHLESYLAKYADKFANDLVVWESGTKTATGKLELIGGNKGVATFNFTAHSADHDLHSSLAAVVDSATWRLAQAIATLRDADGRVAVAGFYDNIVEPTDRELELVDALDDNTELLRKAYGLELPYLTDLSGRDLNRELLFQPALNIEAFHSGYEGDGVKTILPADAIAKFDVRLVPGMDPHDVVGKIHYHLINHGFGDIAVEFTLGEKGYRSDMSDPMIANIIETAKDVYGNDKLAVAPTSAGTGPMDMFHEHLNAPIVAFGIGYPDTLDHAPNENIRKVDYLQGIDYIYEIISSFR</sequence>
<dbReference type="InterPro" id="IPR002933">
    <property type="entry name" value="Peptidase_M20"/>
</dbReference>
<reference evidence="6" key="1">
    <citation type="submission" date="2019-03" db="EMBL/GenBank/DDBJ databases">
        <title>Weissella sp. 26KH-42 Genome sequencing.</title>
        <authorList>
            <person name="Heo J."/>
            <person name="Kim S.-J."/>
            <person name="Kim J.-S."/>
            <person name="Hong S.-B."/>
            <person name="Kwon S.-W."/>
        </authorList>
    </citation>
    <scope>NUCLEOTIDE SEQUENCE [LARGE SCALE GENOMIC DNA]</scope>
    <source>
        <strain evidence="6">26KH-42</strain>
    </source>
</reference>
<feature type="domain" description="Peptidase M20 dimerisation" evidence="4">
    <location>
        <begin position="199"/>
        <end position="355"/>
    </location>
</feature>
<dbReference type="SUPFAM" id="SSF53187">
    <property type="entry name" value="Zn-dependent exopeptidases"/>
    <property type="match status" value="1"/>
</dbReference>
<dbReference type="InterPro" id="IPR051458">
    <property type="entry name" value="Cyt/Met_Dipeptidase"/>
</dbReference>
<accession>A0A4P6YSY0</accession>
<dbReference type="Pfam" id="PF01546">
    <property type="entry name" value="Peptidase_M20"/>
    <property type="match status" value="1"/>
</dbReference>
<dbReference type="Gene3D" id="3.40.630.10">
    <property type="entry name" value="Zn peptidases"/>
    <property type="match status" value="1"/>
</dbReference>
<evidence type="ECO:0000313" key="6">
    <source>
        <dbReference type="Proteomes" id="UP000292886"/>
    </source>
</evidence>
<dbReference type="GO" id="GO:0005829">
    <property type="term" value="C:cytosol"/>
    <property type="evidence" value="ECO:0007669"/>
    <property type="project" value="TreeGrafter"/>
</dbReference>
<evidence type="ECO:0000313" key="5">
    <source>
        <dbReference type="EMBL" id="QBO35848.1"/>
    </source>
</evidence>
<proteinExistence type="predicted"/>
<evidence type="ECO:0000256" key="1">
    <source>
        <dbReference type="ARBA" id="ARBA00022670"/>
    </source>
</evidence>